<protein>
    <submittedName>
        <fullName evidence="2">Uncharacterized protein</fullName>
    </submittedName>
</protein>
<dbReference type="EMBL" id="AP012342">
    <property type="protein sequence ID" value="BAM06276.1"/>
    <property type="molecule type" value="Genomic_DNA"/>
</dbReference>
<reference evidence="3" key="2">
    <citation type="submission" date="2012-03" db="EMBL/GenBank/DDBJ databases">
        <title>The complete genome sequence of the pioneer microbe on fresh volcanic deposit, Leptospirillum ferrooxidans strain C2-3.</title>
        <authorList>
            <person name="Fujimura R."/>
            <person name="Sato Y."/>
            <person name="Nishizawa T."/>
            <person name="Nanba K."/>
            <person name="Oshima K."/>
            <person name="Hattori M."/>
            <person name="Kamijo T."/>
            <person name="Ohta H."/>
        </authorList>
    </citation>
    <scope>NUCLEOTIDE SEQUENCE [LARGE SCALE GENOMIC DNA]</scope>
    <source>
        <strain evidence="3">C2-3</strain>
    </source>
</reference>
<keyword evidence="1" id="KW-1133">Transmembrane helix</keyword>
<dbReference type="AlphaFoldDB" id="I0ILX7"/>
<dbReference type="Proteomes" id="UP000007382">
    <property type="component" value="Chromosome"/>
</dbReference>
<proteinExistence type="predicted"/>
<sequence length="172" mass="18268">MSGLTSTATSLLQQVANDLPAFWNLLIAFASLTGFVLCGYGLYRAVEEQKRGESMMGAAGIFMVGIGLVNFIYFVNSATMTIGFSTGNLSTFSYTASSSSGTPGSSVPSFAFVILKFFGWLAAFRALLLWSESARSGSPPGTVWRGTTHFVAGIFLININQFLGTMGNYMGG</sequence>
<dbReference type="STRING" id="1162668.LFE_0560"/>
<gene>
    <name evidence="2" type="ordered locus">LFE_0560</name>
</gene>
<keyword evidence="1" id="KW-0472">Membrane</keyword>
<feature type="transmembrane region" description="Helical" evidence="1">
    <location>
        <begin position="21"/>
        <end position="43"/>
    </location>
</feature>
<evidence type="ECO:0000313" key="2">
    <source>
        <dbReference type="EMBL" id="BAM06276.1"/>
    </source>
</evidence>
<reference evidence="2 3" key="1">
    <citation type="journal article" date="2012" name="J. Bacteriol.">
        <title>Complete Genome Sequence of Leptospirillum ferrooxidans Strain C2-3, Isolated from a Fresh Volcanic Ash Deposit on the Island of Miyake, Japan.</title>
        <authorList>
            <person name="Fujimura R."/>
            <person name="Sato Y."/>
            <person name="Nishizawa T."/>
            <person name="Oshima K."/>
            <person name="Kim S.-W."/>
            <person name="Hattori M."/>
            <person name="Kamijo T."/>
            <person name="Ohta H."/>
        </authorList>
    </citation>
    <scope>NUCLEOTIDE SEQUENCE [LARGE SCALE GENOMIC DNA]</scope>
    <source>
        <strain evidence="2 3">C2-3</strain>
    </source>
</reference>
<accession>I0ILX7</accession>
<dbReference type="HOGENOM" id="CLU_1545745_0_0_0"/>
<feature type="transmembrane region" description="Helical" evidence="1">
    <location>
        <begin position="142"/>
        <end position="163"/>
    </location>
</feature>
<feature type="transmembrane region" description="Helical" evidence="1">
    <location>
        <begin position="55"/>
        <end position="75"/>
    </location>
</feature>
<dbReference type="RefSeq" id="WP_014448768.1">
    <property type="nucleotide sequence ID" value="NC_017094.1"/>
</dbReference>
<keyword evidence="1" id="KW-0812">Transmembrane</keyword>
<dbReference type="PATRIC" id="fig|1162668.3.peg.658"/>
<organism evidence="2 3">
    <name type="scientific">Leptospirillum ferrooxidans (strain C2-3)</name>
    <dbReference type="NCBI Taxonomy" id="1162668"/>
    <lineage>
        <taxon>Bacteria</taxon>
        <taxon>Pseudomonadati</taxon>
        <taxon>Nitrospirota</taxon>
        <taxon>Nitrospiria</taxon>
        <taxon>Nitrospirales</taxon>
        <taxon>Nitrospiraceae</taxon>
        <taxon>Leptospirillum</taxon>
    </lineage>
</organism>
<name>I0ILX7_LEPFC</name>
<keyword evidence="3" id="KW-1185">Reference proteome</keyword>
<feature type="transmembrane region" description="Helical" evidence="1">
    <location>
        <begin position="110"/>
        <end position="130"/>
    </location>
</feature>
<dbReference type="KEGG" id="lfc:LFE_0560"/>
<evidence type="ECO:0000313" key="3">
    <source>
        <dbReference type="Proteomes" id="UP000007382"/>
    </source>
</evidence>
<evidence type="ECO:0000256" key="1">
    <source>
        <dbReference type="SAM" id="Phobius"/>
    </source>
</evidence>
<dbReference type="OrthoDB" id="5644612at2"/>